<evidence type="ECO:0000313" key="2">
    <source>
        <dbReference type="Proteomes" id="UP000265520"/>
    </source>
</evidence>
<feature type="non-terminal residue" evidence="1">
    <location>
        <position position="1"/>
    </location>
</feature>
<evidence type="ECO:0000313" key="1">
    <source>
        <dbReference type="EMBL" id="MCI97942.1"/>
    </source>
</evidence>
<organism evidence="1 2">
    <name type="scientific">Trifolium medium</name>
    <dbReference type="NCBI Taxonomy" id="97028"/>
    <lineage>
        <taxon>Eukaryota</taxon>
        <taxon>Viridiplantae</taxon>
        <taxon>Streptophyta</taxon>
        <taxon>Embryophyta</taxon>
        <taxon>Tracheophyta</taxon>
        <taxon>Spermatophyta</taxon>
        <taxon>Magnoliopsida</taxon>
        <taxon>eudicotyledons</taxon>
        <taxon>Gunneridae</taxon>
        <taxon>Pentapetalae</taxon>
        <taxon>rosids</taxon>
        <taxon>fabids</taxon>
        <taxon>Fabales</taxon>
        <taxon>Fabaceae</taxon>
        <taxon>Papilionoideae</taxon>
        <taxon>50 kb inversion clade</taxon>
        <taxon>NPAAA clade</taxon>
        <taxon>Hologalegina</taxon>
        <taxon>IRL clade</taxon>
        <taxon>Trifolieae</taxon>
        <taxon>Trifolium</taxon>
    </lineage>
</organism>
<keyword evidence="2" id="KW-1185">Reference proteome</keyword>
<proteinExistence type="predicted"/>
<dbReference type="Proteomes" id="UP000265520">
    <property type="component" value="Unassembled WGS sequence"/>
</dbReference>
<name>A0A392WEL5_9FABA</name>
<reference evidence="1 2" key="1">
    <citation type="journal article" date="2018" name="Front. Plant Sci.">
        <title>Red Clover (Trifolium pratense) and Zigzag Clover (T. medium) - A Picture of Genomic Similarities and Differences.</title>
        <authorList>
            <person name="Dluhosova J."/>
            <person name="Istvanek J."/>
            <person name="Nedelnik J."/>
            <person name="Repkova J."/>
        </authorList>
    </citation>
    <scope>NUCLEOTIDE SEQUENCE [LARGE SCALE GENOMIC DNA]</scope>
    <source>
        <strain evidence="2">cv. 10/8</strain>
        <tissue evidence="1">Leaf</tissue>
    </source>
</reference>
<protein>
    <submittedName>
        <fullName evidence="1">Uncharacterized protein</fullName>
    </submittedName>
</protein>
<accession>A0A392WEL5</accession>
<comment type="caution">
    <text evidence="1">The sequence shown here is derived from an EMBL/GenBank/DDBJ whole genome shotgun (WGS) entry which is preliminary data.</text>
</comment>
<dbReference type="AlphaFoldDB" id="A0A392WEL5"/>
<sequence length="42" mass="4852">SELVNLQRHWCSEAISFRTFTTSEAELVPEAEHDHSLHSFLP</sequence>
<dbReference type="EMBL" id="LXQA011459142">
    <property type="protein sequence ID" value="MCI97942.1"/>
    <property type="molecule type" value="Genomic_DNA"/>
</dbReference>